<keyword evidence="6" id="KW-0547">Nucleotide-binding</keyword>
<feature type="domain" description="Histidine kinase" evidence="13">
    <location>
        <begin position="178"/>
        <end position="431"/>
    </location>
</feature>
<feature type="region of interest" description="Disordered" evidence="12">
    <location>
        <begin position="312"/>
        <end position="348"/>
    </location>
</feature>
<keyword evidence="4 11" id="KW-0597">Phosphoprotein</keyword>
<evidence type="ECO:0000256" key="3">
    <source>
        <dbReference type="ARBA" id="ARBA00012438"/>
    </source>
</evidence>
<dbReference type="PROSITE" id="PS50110">
    <property type="entry name" value="RESPONSE_REGULATORY"/>
    <property type="match status" value="1"/>
</dbReference>
<evidence type="ECO:0000256" key="9">
    <source>
        <dbReference type="ARBA" id="ARBA00023012"/>
    </source>
</evidence>
<comment type="caution">
    <text evidence="15">The sequence shown here is derived from an EMBL/GenBank/DDBJ whole genome shotgun (WGS) entry which is preliminary data.</text>
</comment>
<evidence type="ECO:0000256" key="11">
    <source>
        <dbReference type="PROSITE-ProRule" id="PRU00169"/>
    </source>
</evidence>
<dbReference type="GO" id="GO:0000155">
    <property type="term" value="F:phosphorelay sensor kinase activity"/>
    <property type="evidence" value="ECO:0007669"/>
    <property type="project" value="InterPro"/>
</dbReference>
<keyword evidence="16" id="KW-1185">Reference proteome</keyword>
<reference evidence="15" key="1">
    <citation type="submission" date="2019-10" db="EMBL/GenBank/DDBJ databases">
        <title>Draft genome sequece of Microseira wollei NIES-4236.</title>
        <authorList>
            <person name="Yamaguchi H."/>
            <person name="Suzuki S."/>
            <person name="Kawachi M."/>
        </authorList>
    </citation>
    <scope>NUCLEOTIDE SEQUENCE</scope>
    <source>
        <strain evidence="15">NIES-4236</strain>
    </source>
</reference>
<evidence type="ECO:0000256" key="5">
    <source>
        <dbReference type="ARBA" id="ARBA00022679"/>
    </source>
</evidence>
<dbReference type="InterPro" id="IPR036097">
    <property type="entry name" value="HisK_dim/P_sf"/>
</dbReference>
<dbReference type="SMART" id="SM00387">
    <property type="entry name" value="HATPase_c"/>
    <property type="match status" value="1"/>
</dbReference>
<dbReference type="CDD" id="cd00082">
    <property type="entry name" value="HisKA"/>
    <property type="match status" value="1"/>
</dbReference>
<evidence type="ECO:0000256" key="12">
    <source>
        <dbReference type="SAM" id="MobiDB-lite"/>
    </source>
</evidence>
<dbReference type="CDD" id="cd16922">
    <property type="entry name" value="HATPase_EvgS-ArcB-TorS-like"/>
    <property type="match status" value="1"/>
</dbReference>
<dbReference type="SUPFAM" id="SSF47384">
    <property type="entry name" value="Homodimeric domain of signal transducing histidine kinase"/>
    <property type="match status" value="1"/>
</dbReference>
<keyword evidence="8" id="KW-0067">ATP-binding</keyword>
<comment type="subcellular location">
    <subcellularLocation>
        <location evidence="2">Membrane</location>
    </subcellularLocation>
</comment>
<dbReference type="GO" id="GO:0005524">
    <property type="term" value="F:ATP binding"/>
    <property type="evidence" value="ECO:0007669"/>
    <property type="project" value="UniProtKB-KW"/>
</dbReference>
<keyword evidence="10" id="KW-0472">Membrane</keyword>
<evidence type="ECO:0000313" key="15">
    <source>
        <dbReference type="EMBL" id="GET39790.1"/>
    </source>
</evidence>
<protein>
    <recommendedName>
        <fullName evidence="3">histidine kinase</fullName>
        <ecNumber evidence="3">2.7.13.3</ecNumber>
    </recommendedName>
</protein>
<dbReference type="Gene3D" id="1.10.287.130">
    <property type="match status" value="1"/>
</dbReference>
<dbReference type="Pfam" id="PF00512">
    <property type="entry name" value="HisKA"/>
    <property type="match status" value="1"/>
</dbReference>
<name>A0AAV3XI33_9CYAN</name>
<dbReference type="InterPro" id="IPR001789">
    <property type="entry name" value="Sig_transdc_resp-reg_receiver"/>
</dbReference>
<evidence type="ECO:0000256" key="8">
    <source>
        <dbReference type="ARBA" id="ARBA00022840"/>
    </source>
</evidence>
<dbReference type="InterPro" id="IPR003661">
    <property type="entry name" value="HisK_dim/P_dom"/>
</dbReference>
<dbReference type="Proteomes" id="UP001050975">
    <property type="component" value="Unassembled WGS sequence"/>
</dbReference>
<dbReference type="EC" id="2.7.13.3" evidence="3"/>
<dbReference type="PANTHER" id="PTHR45339:SF1">
    <property type="entry name" value="HYBRID SIGNAL TRANSDUCTION HISTIDINE KINASE J"/>
    <property type="match status" value="1"/>
</dbReference>
<organism evidence="15 16">
    <name type="scientific">Microseira wollei NIES-4236</name>
    <dbReference type="NCBI Taxonomy" id="2530354"/>
    <lineage>
        <taxon>Bacteria</taxon>
        <taxon>Bacillati</taxon>
        <taxon>Cyanobacteriota</taxon>
        <taxon>Cyanophyceae</taxon>
        <taxon>Oscillatoriophycideae</taxon>
        <taxon>Aerosakkonematales</taxon>
        <taxon>Aerosakkonemataceae</taxon>
        <taxon>Microseira</taxon>
    </lineage>
</organism>
<evidence type="ECO:0000259" key="13">
    <source>
        <dbReference type="PROSITE" id="PS50109"/>
    </source>
</evidence>
<dbReference type="RefSeq" id="WP_226585351.1">
    <property type="nucleotide sequence ID" value="NZ_BLAY01000074.1"/>
</dbReference>
<dbReference type="SMART" id="SM00448">
    <property type="entry name" value="REC"/>
    <property type="match status" value="1"/>
</dbReference>
<dbReference type="AlphaFoldDB" id="A0AAV3XI33"/>
<proteinExistence type="predicted"/>
<feature type="modified residue" description="4-aspartylphosphate" evidence="11">
    <location>
        <position position="506"/>
    </location>
</feature>
<accession>A0AAV3XI33</accession>
<dbReference type="PROSITE" id="PS50109">
    <property type="entry name" value="HIS_KIN"/>
    <property type="match status" value="1"/>
</dbReference>
<evidence type="ECO:0000313" key="16">
    <source>
        <dbReference type="Proteomes" id="UP001050975"/>
    </source>
</evidence>
<feature type="domain" description="Response regulatory" evidence="14">
    <location>
        <begin position="457"/>
        <end position="573"/>
    </location>
</feature>
<dbReference type="Pfam" id="PF02518">
    <property type="entry name" value="HATPase_c"/>
    <property type="match status" value="1"/>
</dbReference>
<dbReference type="Gene3D" id="3.30.565.10">
    <property type="entry name" value="Histidine kinase-like ATPase, C-terminal domain"/>
    <property type="match status" value="1"/>
</dbReference>
<dbReference type="SUPFAM" id="SSF52172">
    <property type="entry name" value="CheY-like"/>
    <property type="match status" value="1"/>
</dbReference>
<dbReference type="Pfam" id="PF00072">
    <property type="entry name" value="Response_reg"/>
    <property type="match status" value="1"/>
</dbReference>
<dbReference type="GO" id="GO:0016020">
    <property type="term" value="C:membrane"/>
    <property type="evidence" value="ECO:0007669"/>
    <property type="project" value="UniProtKB-SubCell"/>
</dbReference>
<dbReference type="InterPro" id="IPR005467">
    <property type="entry name" value="His_kinase_dom"/>
</dbReference>
<evidence type="ECO:0000256" key="2">
    <source>
        <dbReference type="ARBA" id="ARBA00004370"/>
    </source>
</evidence>
<dbReference type="PANTHER" id="PTHR45339">
    <property type="entry name" value="HYBRID SIGNAL TRANSDUCTION HISTIDINE KINASE J"/>
    <property type="match status" value="1"/>
</dbReference>
<evidence type="ECO:0000256" key="4">
    <source>
        <dbReference type="ARBA" id="ARBA00022553"/>
    </source>
</evidence>
<evidence type="ECO:0000256" key="6">
    <source>
        <dbReference type="ARBA" id="ARBA00022741"/>
    </source>
</evidence>
<dbReference type="InterPro" id="IPR036890">
    <property type="entry name" value="HATPase_C_sf"/>
</dbReference>
<dbReference type="FunFam" id="1.10.287.130:FF:000038">
    <property type="entry name" value="Sensory transduction histidine kinase"/>
    <property type="match status" value="1"/>
</dbReference>
<dbReference type="PRINTS" id="PR00344">
    <property type="entry name" value="BCTRLSENSOR"/>
</dbReference>
<gene>
    <name evidence="15" type="ORF">MiSe_45620</name>
</gene>
<evidence type="ECO:0000256" key="7">
    <source>
        <dbReference type="ARBA" id="ARBA00022777"/>
    </source>
</evidence>
<feature type="compositionally biased region" description="Basic and acidic residues" evidence="12">
    <location>
        <begin position="331"/>
        <end position="344"/>
    </location>
</feature>
<dbReference type="SMART" id="SM00388">
    <property type="entry name" value="HisKA"/>
    <property type="match status" value="1"/>
</dbReference>
<keyword evidence="5" id="KW-0808">Transferase</keyword>
<keyword evidence="9" id="KW-0902">Two-component regulatory system</keyword>
<evidence type="ECO:0000256" key="10">
    <source>
        <dbReference type="ARBA" id="ARBA00023136"/>
    </source>
</evidence>
<dbReference type="CDD" id="cd17546">
    <property type="entry name" value="REC_hyHK_CKI1_RcsC-like"/>
    <property type="match status" value="1"/>
</dbReference>
<evidence type="ECO:0000259" key="14">
    <source>
        <dbReference type="PROSITE" id="PS50110"/>
    </source>
</evidence>
<evidence type="ECO:0000256" key="1">
    <source>
        <dbReference type="ARBA" id="ARBA00000085"/>
    </source>
</evidence>
<dbReference type="SUPFAM" id="SSF55874">
    <property type="entry name" value="ATPase domain of HSP90 chaperone/DNA topoisomerase II/histidine kinase"/>
    <property type="match status" value="1"/>
</dbReference>
<keyword evidence="7 15" id="KW-0418">Kinase</keyword>
<dbReference type="Gene3D" id="3.40.50.2300">
    <property type="match status" value="1"/>
</dbReference>
<comment type="catalytic activity">
    <reaction evidence="1">
        <text>ATP + protein L-histidine = ADP + protein N-phospho-L-histidine.</text>
        <dbReference type="EC" id="2.7.13.3"/>
    </reaction>
</comment>
<dbReference type="InterPro" id="IPR011006">
    <property type="entry name" value="CheY-like_superfamily"/>
</dbReference>
<sequence length="677" mass="75608">MEKLDNLTLNSTLADLPSHECKVDLKTVGQVVAKSLQRQPELPGIMITANNNKIVGMISRARFFEWLSRPYGSELFLKRPIQVMLNMIGAEFKAIPDVEIRLAKCLVLSGDCPIDKAVEIALQRPPSLAYEPIVIAGENSQWRLLDMQVLLLAKSQLFALAKESADAANRAKSEFLANMSHELRTPLNAILGFSQVMKRSSSLSAEQQEYLGIINSAGEHLLELINDVLEMSKIEACRTTFYQRSFDLYRLLDNLHEMLQLKASSKNLQLIFERASDVPQYLQTDERKLRQVLINLVGNAIKFTEKGSVTLRVQTSGEQGSRGAGEQGSRGAEEQGSRGAEENVHPNSPLHSSHLRLWFSVEDTGLGMFPAEIEQLFAAFVQTETGRKSGQGTGLGLAISQKYVQMMGGEIQVKSTPGEKSIFSFDILVKLTQSSDISHLQATRKVIGLAPNQPQYRILVVDDSWESRLLLVRLLTSLGFVVREAENGLQGFHLWSSFSPHLIFMDMHMPVMNGYEATKQIKAHFKGQETTIIALTASAFEEERKAILSAGCDDVISKPFRQEGLLEKIAECLGVQYLYEDSAVQEQDEPTQDELNASERSLDFHLSQMPVEWVEKLNKAALKCRDRDIIQLCEQIPKIHAPLAKTLTNWANDFLFDKVIDLIQAVAAKQPALILKT</sequence>
<dbReference type="InterPro" id="IPR004358">
    <property type="entry name" value="Sig_transdc_His_kin-like_C"/>
</dbReference>
<dbReference type="InterPro" id="IPR003594">
    <property type="entry name" value="HATPase_dom"/>
</dbReference>
<dbReference type="EMBL" id="BLAY01000074">
    <property type="protein sequence ID" value="GET39790.1"/>
    <property type="molecule type" value="Genomic_DNA"/>
</dbReference>